<organism evidence="1 2">
    <name type="scientific">Meloidogyne graminicola</name>
    <dbReference type="NCBI Taxonomy" id="189291"/>
    <lineage>
        <taxon>Eukaryota</taxon>
        <taxon>Metazoa</taxon>
        <taxon>Ecdysozoa</taxon>
        <taxon>Nematoda</taxon>
        <taxon>Chromadorea</taxon>
        <taxon>Rhabditida</taxon>
        <taxon>Tylenchina</taxon>
        <taxon>Tylenchomorpha</taxon>
        <taxon>Tylenchoidea</taxon>
        <taxon>Meloidogynidae</taxon>
        <taxon>Meloidogyninae</taxon>
        <taxon>Meloidogyne</taxon>
    </lineage>
</organism>
<reference evidence="1" key="1">
    <citation type="journal article" date="2020" name="Ecol. Evol.">
        <title>Genome structure and content of the rice root-knot nematode (Meloidogyne graminicola).</title>
        <authorList>
            <person name="Phan N.T."/>
            <person name="Danchin E.G.J."/>
            <person name="Klopp C."/>
            <person name="Perfus-Barbeoch L."/>
            <person name="Kozlowski D.K."/>
            <person name="Koutsovoulos G.D."/>
            <person name="Lopez-Roques C."/>
            <person name="Bouchez O."/>
            <person name="Zahm M."/>
            <person name="Besnard G."/>
            <person name="Bellafiore S."/>
        </authorList>
    </citation>
    <scope>NUCLEOTIDE SEQUENCE</scope>
    <source>
        <strain evidence="1">VN-18</strain>
    </source>
</reference>
<name>A0A8S9ZK59_9BILA</name>
<accession>A0A8S9ZK59</accession>
<sequence>MILLINNIEELKELENKIILIGKQIMIENDQNPVKNLINKIYKIASHENNANPERIYEISNGFKFNNKIIKAENLGMCSKNNDLRYNYCKKKNYEIAEFDIKFYFKKTKLENKRVASHIISKTEIQHENNNFTFNSNLLNIKKQYNYMIRNKMNKKKLNIKKKKKDMLFVKRLDLFSVFWASEQVK</sequence>
<keyword evidence="2" id="KW-1185">Reference proteome</keyword>
<protein>
    <submittedName>
        <fullName evidence="1">Uncharacterized protein</fullName>
    </submittedName>
</protein>
<evidence type="ECO:0000313" key="2">
    <source>
        <dbReference type="Proteomes" id="UP000605970"/>
    </source>
</evidence>
<proteinExistence type="predicted"/>
<dbReference type="Proteomes" id="UP000605970">
    <property type="component" value="Unassembled WGS sequence"/>
</dbReference>
<gene>
    <name evidence="1" type="ORF">Mgra_00006835</name>
</gene>
<dbReference type="EMBL" id="JABEBT010000070">
    <property type="protein sequence ID" value="KAF7633767.1"/>
    <property type="molecule type" value="Genomic_DNA"/>
</dbReference>
<dbReference type="AlphaFoldDB" id="A0A8S9ZK59"/>
<evidence type="ECO:0000313" key="1">
    <source>
        <dbReference type="EMBL" id="KAF7633767.1"/>
    </source>
</evidence>
<comment type="caution">
    <text evidence="1">The sequence shown here is derived from an EMBL/GenBank/DDBJ whole genome shotgun (WGS) entry which is preliminary data.</text>
</comment>